<evidence type="ECO:0000259" key="10">
    <source>
        <dbReference type="Pfam" id="PF00108"/>
    </source>
</evidence>
<dbReference type="InterPro" id="IPR020613">
    <property type="entry name" value="Thiolase_CS"/>
</dbReference>
<reference evidence="12 13" key="1">
    <citation type="submission" date="2023-10" db="EMBL/GenBank/DDBJ databases">
        <title>Saccharopolyspora sp. nov., isolated from mangrove soil.</title>
        <authorList>
            <person name="Lu Y."/>
            <person name="Liu W."/>
        </authorList>
    </citation>
    <scope>NUCLEOTIDE SEQUENCE [LARGE SCALE GENOMIC DNA]</scope>
    <source>
        <strain evidence="12 13">S2-29</strain>
    </source>
</reference>
<evidence type="ECO:0000256" key="7">
    <source>
        <dbReference type="ARBA" id="ARBA00023140"/>
    </source>
</evidence>
<evidence type="ECO:0000313" key="13">
    <source>
        <dbReference type="Proteomes" id="UP001327093"/>
    </source>
</evidence>
<dbReference type="RefSeq" id="WP_324263664.1">
    <property type="nucleotide sequence ID" value="NZ_JAWLNX010000001.1"/>
</dbReference>
<dbReference type="Gene3D" id="3.40.47.10">
    <property type="match status" value="1"/>
</dbReference>
<evidence type="ECO:0000259" key="11">
    <source>
        <dbReference type="Pfam" id="PF02803"/>
    </source>
</evidence>
<dbReference type="EC" id="2.3.1.9" evidence="12"/>
<evidence type="ECO:0000256" key="3">
    <source>
        <dbReference type="ARBA" id="ARBA00022679"/>
    </source>
</evidence>
<keyword evidence="13" id="KW-1185">Reference proteome</keyword>
<evidence type="ECO:0000256" key="5">
    <source>
        <dbReference type="ARBA" id="ARBA00022946"/>
    </source>
</evidence>
<dbReference type="InterPro" id="IPR020616">
    <property type="entry name" value="Thiolase_N"/>
</dbReference>
<dbReference type="NCBIfam" id="TIGR01930">
    <property type="entry name" value="AcCoA-C-Actrans"/>
    <property type="match status" value="1"/>
</dbReference>
<name>A0ABU6A3T7_9PSEU</name>
<proteinExistence type="inferred from homology"/>
<dbReference type="GO" id="GO:0003985">
    <property type="term" value="F:acetyl-CoA C-acetyltransferase activity"/>
    <property type="evidence" value="ECO:0007669"/>
    <property type="project" value="UniProtKB-EC"/>
</dbReference>
<feature type="domain" description="Thiolase C-terminal" evidence="11">
    <location>
        <begin position="282"/>
        <end position="404"/>
    </location>
</feature>
<keyword evidence="3 9" id="KW-0808">Transferase</keyword>
<dbReference type="NCBIfam" id="NF005890">
    <property type="entry name" value="PRK07851.1"/>
    <property type="match status" value="1"/>
</dbReference>
<keyword evidence="6" id="KW-0443">Lipid metabolism</keyword>
<sequence length="406" mass="42614">MPEAVIVSAARSPIGRAGKGSLKDIRPDDLTAQIVKAALEKVPELNPADIDDLMLGCGLPGGEQGFNMARVVAVLLGHDQLPGTTVTRYCSSSLQTTRMALHAIKAGEGDVFISAGVETVSRFAKGSSDSLPDTHNPIFADAEARTQQTAEQGAENWTDPRELDVVPDVYIPMGQTAENLARLKGVTRDEMDDFGVRSQNLAEKAIANGFWSREITPVTTPDGTVVSADDGPRAGVTKEGVAGLKPVFRPDGRITAANCCPLNDGAAALVIMSDTKAKELGLTPLARVVSTGVSGLSPEIMGLGPVEASKQALKRAGMSIDDIDLVEINEAFAAQVIPSYQDLGIPLEKLNVNGGAIAVGHPFGMTGARITTTLINSLQFHDKQFGLETMCVGGGQGMAMVLERLS</sequence>
<evidence type="ECO:0000256" key="1">
    <source>
        <dbReference type="ARBA" id="ARBA00004275"/>
    </source>
</evidence>
<evidence type="ECO:0000256" key="8">
    <source>
        <dbReference type="ARBA" id="ARBA00023315"/>
    </source>
</evidence>
<gene>
    <name evidence="12" type="ORF">R4I43_01620</name>
</gene>
<dbReference type="InterPro" id="IPR050215">
    <property type="entry name" value="Thiolase-like_sf_Thiolase"/>
</dbReference>
<protein>
    <submittedName>
        <fullName evidence="12">Acetyl-CoA C-acetyltransferase</fullName>
        <ecNumber evidence="12">2.3.1.9</ecNumber>
    </submittedName>
</protein>
<dbReference type="PIRSF" id="PIRSF000429">
    <property type="entry name" value="Ac-CoA_Ac_transf"/>
    <property type="match status" value="1"/>
</dbReference>
<evidence type="ECO:0000256" key="4">
    <source>
        <dbReference type="ARBA" id="ARBA00022832"/>
    </source>
</evidence>
<comment type="similarity">
    <text evidence="2 9">Belongs to the thiolase-like superfamily. Thiolase family.</text>
</comment>
<comment type="subcellular location">
    <subcellularLocation>
        <location evidence="1">Peroxisome</location>
    </subcellularLocation>
</comment>
<organism evidence="12 13">
    <name type="scientific">Saccharopolyspora mangrovi</name>
    <dbReference type="NCBI Taxonomy" id="3082379"/>
    <lineage>
        <taxon>Bacteria</taxon>
        <taxon>Bacillati</taxon>
        <taxon>Actinomycetota</taxon>
        <taxon>Actinomycetes</taxon>
        <taxon>Pseudonocardiales</taxon>
        <taxon>Pseudonocardiaceae</taxon>
        <taxon>Saccharopolyspora</taxon>
    </lineage>
</organism>
<evidence type="ECO:0000313" key="12">
    <source>
        <dbReference type="EMBL" id="MEB3366092.1"/>
    </source>
</evidence>
<comment type="caution">
    <text evidence="12">The sequence shown here is derived from an EMBL/GenBank/DDBJ whole genome shotgun (WGS) entry which is preliminary data.</text>
</comment>
<dbReference type="Proteomes" id="UP001327093">
    <property type="component" value="Unassembled WGS sequence"/>
</dbReference>
<dbReference type="PANTHER" id="PTHR43853">
    <property type="entry name" value="3-KETOACYL-COA THIOLASE, PEROXISOMAL"/>
    <property type="match status" value="1"/>
</dbReference>
<dbReference type="PROSITE" id="PS00737">
    <property type="entry name" value="THIOLASE_2"/>
    <property type="match status" value="1"/>
</dbReference>
<dbReference type="InterPro" id="IPR016039">
    <property type="entry name" value="Thiolase-like"/>
</dbReference>
<dbReference type="SUPFAM" id="SSF53901">
    <property type="entry name" value="Thiolase-like"/>
    <property type="match status" value="2"/>
</dbReference>
<dbReference type="CDD" id="cd00751">
    <property type="entry name" value="thiolase"/>
    <property type="match status" value="1"/>
</dbReference>
<keyword evidence="5" id="KW-0809">Transit peptide</keyword>
<dbReference type="EMBL" id="JAWLNX010000001">
    <property type="protein sequence ID" value="MEB3366092.1"/>
    <property type="molecule type" value="Genomic_DNA"/>
</dbReference>
<keyword evidence="8 9" id="KW-0012">Acyltransferase</keyword>
<keyword evidence="4" id="KW-0276">Fatty acid metabolism</keyword>
<evidence type="ECO:0000256" key="9">
    <source>
        <dbReference type="RuleBase" id="RU003557"/>
    </source>
</evidence>
<evidence type="ECO:0000256" key="2">
    <source>
        <dbReference type="ARBA" id="ARBA00010982"/>
    </source>
</evidence>
<keyword evidence="7" id="KW-0576">Peroxisome</keyword>
<dbReference type="Pfam" id="PF00108">
    <property type="entry name" value="Thiolase_N"/>
    <property type="match status" value="1"/>
</dbReference>
<dbReference type="PANTHER" id="PTHR43853:SF8">
    <property type="entry name" value="3-KETOACYL-COA THIOLASE, PEROXISOMAL"/>
    <property type="match status" value="1"/>
</dbReference>
<evidence type="ECO:0000256" key="6">
    <source>
        <dbReference type="ARBA" id="ARBA00023098"/>
    </source>
</evidence>
<dbReference type="InterPro" id="IPR020617">
    <property type="entry name" value="Thiolase_C"/>
</dbReference>
<dbReference type="InterPro" id="IPR002155">
    <property type="entry name" value="Thiolase"/>
</dbReference>
<dbReference type="Pfam" id="PF02803">
    <property type="entry name" value="Thiolase_C"/>
    <property type="match status" value="1"/>
</dbReference>
<feature type="domain" description="Thiolase N-terminal" evidence="10">
    <location>
        <begin position="5"/>
        <end position="274"/>
    </location>
</feature>
<accession>A0ABU6A3T7</accession>